<dbReference type="NCBIfam" id="TIGR01640">
    <property type="entry name" value="F_box_assoc_1"/>
    <property type="match status" value="1"/>
</dbReference>
<dbReference type="AlphaFoldDB" id="A0A835M4Z9"/>
<dbReference type="Proteomes" id="UP000631114">
    <property type="component" value="Unassembled WGS sequence"/>
</dbReference>
<evidence type="ECO:0008006" key="5">
    <source>
        <dbReference type="Google" id="ProtNLM"/>
    </source>
</evidence>
<comment type="caution">
    <text evidence="3">The sequence shown here is derived from an EMBL/GenBank/DDBJ whole genome shotgun (WGS) entry which is preliminary data.</text>
</comment>
<dbReference type="InterPro" id="IPR036047">
    <property type="entry name" value="F-box-like_dom_sf"/>
</dbReference>
<dbReference type="InterPro" id="IPR017451">
    <property type="entry name" value="F-box-assoc_interact_dom"/>
</dbReference>
<keyword evidence="4" id="KW-1185">Reference proteome</keyword>
<sequence length="404" mass="46448">MKTLRATKDRFSNDDTAIEIFSKLPIEDVPQLKCVCKRWQTLCSSPSFVTSHFQNSPGTISGFFVQGHFYCICCERYLGLKAKKVSIIASSNGVLLCRNFMRKSVPHNLPWSQKKDDPEKVVLYLCNPFTKEWMTLKPRGKYRTGCCFGLAYDPVGSSMISKGSFFSFQVLMVQRPLQLGKDPYRFLIYSSMTGQWRRSKEVCALSHRLHLHQGCYANGFFYWLTTAHSVLSFNLKQEISQVIKLPGHENMGSDGTCLGVSEGKMHYIFFSMVELMVWVLHHEYSVPKWVLKHSKPLFEMPHPSLNDFERIQNWPADCNNHPSSLMCPYAFQDDVLFMEVRGSLCAYDIKTGNMEDVYDYFEELVGFMTPLTVLPYSKSLLQVRAKGYPFARTYKKRKRTVGGA</sequence>
<accession>A0A835M4Z9</accession>
<gene>
    <name evidence="3" type="ORF">IFM89_025979</name>
</gene>
<dbReference type="Gene3D" id="1.20.1280.50">
    <property type="match status" value="1"/>
</dbReference>
<name>A0A835M4Z9_9MAGN</name>
<dbReference type="Pfam" id="PF24750">
    <property type="entry name" value="b-prop_At3g26010-like"/>
    <property type="match status" value="1"/>
</dbReference>
<evidence type="ECO:0000313" key="3">
    <source>
        <dbReference type="EMBL" id="KAF9610946.1"/>
    </source>
</evidence>
<dbReference type="SUPFAM" id="SSF81383">
    <property type="entry name" value="F-box domain"/>
    <property type="match status" value="1"/>
</dbReference>
<feature type="domain" description="F-box protein At3g26010-like beta-propeller" evidence="2">
    <location>
        <begin position="83"/>
        <end position="292"/>
    </location>
</feature>
<dbReference type="InterPro" id="IPR056592">
    <property type="entry name" value="Beta-prop_At3g26010-like"/>
</dbReference>
<dbReference type="Pfam" id="PF00646">
    <property type="entry name" value="F-box"/>
    <property type="match status" value="1"/>
</dbReference>
<dbReference type="PANTHER" id="PTHR35546:SF21">
    <property type="entry name" value="F-BOX DOMAIN-CONTAINING PROTEIN"/>
    <property type="match status" value="1"/>
</dbReference>
<evidence type="ECO:0000259" key="2">
    <source>
        <dbReference type="Pfam" id="PF24750"/>
    </source>
</evidence>
<proteinExistence type="predicted"/>
<protein>
    <recommendedName>
        <fullName evidence="5">F-box domain-containing protein</fullName>
    </recommendedName>
</protein>
<organism evidence="3 4">
    <name type="scientific">Coptis chinensis</name>
    <dbReference type="NCBI Taxonomy" id="261450"/>
    <lineage>
        <taxon>Eukaryota</taxon>
        <taxon>Viridiplantae</taxon>
        <taxon>Streptophyta</taxon>
        <taxon>Embryophyta</taxon>
        <taxon>Tracheophyta</taxon>
        <taxon>Spermatophyta</taxon>
        <taxon>Magnoliopsida</taxon>
        <taxon>Ranunculales</taxon>
        <taxon>Ranunculaceae</taxon>
        <taxon>Coptidoideae</taxon>
        <taxon>Coptis</taxon>
    </lineage>
</organism>
<evidence type="ECO:0000259" key="1">
    <source>
        <dbReference type="Pfam" id="PF00646"/>
    </source>
</evidence>
<dbReference type="PANTHER" id="PTHR35546">
    <property type="entry name" value="F-BOX PROTEIN INTERACTION DOMAIN PROTEIN-RELATED"/>
    <property type="match status" value="1"/>
</dbReference>
<feature type="domain" description="F-box" evidence="1">
    <location>
        <begin position="15"/>
        <end position="48"/>
    </location>
</feature>
<reference evidence="3 4" key="1">
    <citation type="submission" date="2020-10" db="EMBL/GenBank/DDBJ databases">
        <title>The Coptis chinensis genome and diversification of protoberbering-type alkaloids.</title>
        <authorList>
            <person name="Wang B."/>
            <person name="Shu S."/>
            <person name="Song C."/>
            <person name="Liu Y."/>
        </authorList>
    </citation>
    <scope>NUCLEOTIDE SEQUENCE [LARGE SCALE GENOMIC DNA]</scope>
    <source>
        <strain evidence="3">HL-2020</strain>
        <tissue evidence="3">Leaf</tissue>
    </source>
</reference>
<evidence type="ECO:0000313" key="4">
    <source>
        <dbReference type="Proteomes" id="UP000631114"/>
    </source>
</evidence>
<dbReference type="OrthoDB" id="626202at2759"/>
<dbReference type="InterPro" id="IPR055290">
    <property type="entry name" value="At3g26010-like"/>
</dbReference>
<dbReference type="EMBL" id="JADFTS010000004">
    <property type="protein sequence ID" value="KAF9610946.1"/>
    <property type="molecule type" value="Genomic_DNA"/>
</dbReference>
<dbReference type="InterPro" id="IPR001810">
    <property type="entry name" value="F-box_dom"/>
</dbReference>